<organism evidence="4 5">
    <name type="scientific">Salipaludibacillus neizhouensis</name>
    <dbReference type="NCBI Taxonomy" id="885475"/>
    <lineage>
        <taxon>Bacteria</taxon>
        <taxon>Bacillati</taxon>
        <taxon>Bacillota</taxon>
        <taxon>Bacilli</taxon>
        <taxon>Bacillales</taxon>
        <taxon>Bacillaceae</taxon>
    </lineage>
</organism>
<evidence type="ECO:0000256" key="1">
    <source>
        <dbReference type="ARBA" id="ARBA00009129"/>
    </source>
</evidence>
<feature type="region of interest" description="Disordered" evidence="2">
    <location>
        <begin position="45"/>
        <end position="67"/>
    </location>
</feature>
<dbReference type="Proteomes" id="UP000281498">
    <property type="component" value="Unassembled WGS sequence"/>
</dbReference>
<name>A0A3A9KR36_9BACI</name>
<dbReference type="SUPFAM" id="SSF69047">
    <property type="entry name" value="Hypothetical protein YjbJ"/>
    <property type="match status" value="1"/>
</dbReference>
<dbReference type="InterPro" id="IPR036629">
    <property type="entry name" value="YjbJ_sf"/>
</dbReference>
<evidence type="ECO:0000259" key="3">
    <source>
        <dbReference type="Pfam" id="PF05532"/>
    </source>
</evidence>
<dbReference type="InterPro" id="IPR026042">
    <property type="entry name" value="YjbJ"/>
</dbReference>
<comment type="caution">
    <text evidence="4">The sequence shown here is derived from an EMBL/GenBank/DDBJ whole genome shotgun (WGS) entry which is preliminary data.</text>
</comment>
<dbReference type="RefSeq" id="WP_110937378.1">
    <property type="nucleotide sequence ID" value="NZ_KZ614146.1"/>
</dbReference>
<dbReference type="OrthoDB" id="9796058at2"/>
<dbReference type="PANTHER" id="PTHR34977">
    <property type="entry name" value="UPF0337 PROTEIN YJBJ"/>
    <property type="match status" value="1"/>
</dbReference>
<dbReference type="Pfam" id="PF05532">
    <property type="entry name" value="CsbD"/>
    <property type="match status" value="1"/>
</dbReference>
<evidence type="ECO:0000256" key="2">
    <source>
        <dbReference type="SAM" id="MobiDB-lite"/>
    </source>
</evidence>
<dbReference type="Gene3D" id="1.10.1470.10">
    <property type="entry name" value="YjbJ"/>
    <property type="match status" value="1"/>
</dbReference>
<protein>
    <submittedName>
        <fullName evidence="4">General stress protein CsbD</fullName>
    </submittedName>
</protein>
<sequence>MDKNIFKGKWNQLKGESKKKWSKLTDDDLQSIDGDRDKLVGKIQERYGKERDEAEKEVNTWESEQNR</sequence>
<accession>A0A3A9KR36</accession>
<dbReference type="InterPro" id="IPR008462">
    <property type="entry name" value="CsbD"/>
</dbReference>
<gene>
    <name evidence="4" type="ORF">CR203_11530</name>
</gene>
<keyword evidence="5" id="KW-1185">Reference proteome</keyword>
<dbReference type="PANTHER" id="PTHR34977:SF1">
    <property type="entry name" value="UPF0337 PROTEIN YJBJ"/>
    <property type="match status" value="1"/>
</dbReference>
<dbReference type="InterPro" id="IPR050423">
    <property type="entry name" value="UPF0337_stress_rsp"/>
</dbReference>
<feature type="domain" description="CsbD-like" evidence="3">
    <location>
        <begin position="5"/>
        <end position="56"/>
    </location>
</feature>
<dbReference type="AlphaFoldDB" id="A0A3A9KR36"/>
<evidence type="ECO:0000313" key="5">
    <source>
        <dbReference type="Proteomes" id="UP000281498"/>
    </source>
</evidence>
<comment type="similarity">
    <text evidence="1">Belongs to the UPF0337 (CsbD) family.</text>
</comment>
<dbReference type="PIRSF" id="PIRSF039008">
    <property type="entry name" value="YjbJ"/>
    <property type="match status" value="1"/>
</dbReference>
<reference evidence="4 5" key="1">
    <citation type="submission" date="2017-10" db="EMBL/GenBank/DDBJ databases">
        <title>Bacillus sp. nov., a halophilic bacterium isolated from a Keqin Lake.</title>
        <authorList>
            <person name="Wang H."/>
        </authorList>
    </citation>
    <scope>NUCLEOTIDE SEQUENCE [LARGE SCALE GENOMIC DNA]</scope>
    <source>
        <strain evidence="4 5">KCTC 13187</strain>
    </source>
</reference>
<evidence type="ECO:0000313" key="4">
    <source>
        <dbReference type="EMBL" id="RKL67136.1"/>
    </source>
</evidence>
<dbReference type="EMBL" id="PDOE01000004">
    <property type="protein sequence ID" value="RKL67136.1"/>
    <property type="molecule type" value="Genomic_DNA"/>
</dbReference>
<proteinExistence type="inferred from homology"/>